<keyword evidence="3" id="KW-1185">Reference proteome</keyword>
<dbReference type="InterPro" id="IPR013321">
    <property type="entry name" value="Arc_rbn_hlx_hlx"/>
</dbReference>
<dbReference type="AlphaFoldDB" id="A0A5B0G247"/>
<evidence type="ECO:0000259" key="1">
    <source>
        <dbReference type="Pfam" id="PF15919"/>
    </source>
</evidence>
<proteinExistence type="predicted"/>
<dbReference type="InterPro" id="IPR035069">
    <property type="entry name" value="TTHA1013/TTHA0281-like"/>
</dbReference>
<feature type="domain" description="HicB-like antitoxin of toxin-antitoxin system" evidence="1">
    <location>
        <begin position="3"/>
        <end position="121"/>
    </location>
</feature>
<dbReference type="SUPFAM" id="SSF143100">
    <property type="entry name" value="TTHA1013/TTHA0281-like"/>
    <property type="match status" value="1"/>
</dbReference>
<dbReference type="EMBL" id="VTUZ01000081">
    <property type="protein sequence ID" value="KAA0997563.1"/>
    <property type="molecule type" value="Genomic_DNA"/>
</dbReference>
<dbReference type="Proteomes" id="UP000325273">
    <property type="component" value="Unassembled WGS sequence"/>
</dbReference>
<name>A0A5B0G247_9BURK</name>
<dbReference type="InterPro" id="IPR031807">
    <property type="entry name" value="HicB-like"/>
</dbReference>
<dbReference type="Gene3D" id="3.30.160.250">
    <property type="match status" value="1"/>
</dbReference>
<gene>
    <name evidence="2" type="ORF">FVF58_48715</name>
</gene>
<dbReference type="Pfam" id="PF15919">
    <property type="entry name" value="HicB_lk_antitox"/>
    <property type="match status" value="1"/>
</dbReference>
<dbReference type="GO" id="GO:0006355">
    <property type="term" value="P:regulation of DNA-templated transcription"/>
    <property type="evidence" value="ECO:0007669"/>
    <property type="project" value="InterPro"/>
</dbReference>
<dbReference type="RefSeq" id="WP_149676644.1">
    <property type="nucleotide sequence ID" value="NZ_VTUZ01000081.1"/>
</dbReference>
<evidence type="ECO:0000313" key="3">
    <source>
        <dbReference type="Proteomes" id="UP000325273"/>
    </source>
</evidence>
<evidence type="ECO:0000313" key="2">
    <source>
        <dbReference type="EMBL" id="KAA0997563.1"/>
    </source>
</evidence>
<dbReference type="Gene3D" id="1.10.1220.10">
    <property type="entry name" value="Met repressor-like"/>
    <property type="match status" value="1"/>
</dbReference>
<organism evidence="2 3">
    <name type="scientific">Paraburkholderia panacisoli</name>
    <dbReference type="NCBI Taxonomy" id="2603818"/>
    <lineage>
        <taxon>Bacteria</taxon>
        <taxon>Pseudomonadati</taxon>
        <taxon>Pseudomonadota</taxon>
        <taxon>Betaproteobacteria</taxon>
        <taxon>Burkholderiales</taxon>
        <taxon>Burkholderiaceae</taxon>
        <taxon>Paraburkholderia</taxon>
    </lineage>
</organism>
<sequence>MQYPLYVHRNGDAGFLASFPDFPTADASGDSFSELTHNAQTTVEAMYDRSEQLIPAPTCDTTELQALQMDDGNGIWVFVDIDLARVTSKSVGIQVHLLESLLQLVDARSKERRMTRSAFVTLALIDELKKQDG</sequence>
<accession>A0A5B0G247</accession>
<reference evidence="2 3" key="1">
    <citation type="submission" date="2019-08" db="EMBL/GenBank/DDBJ databases">
        <title>Paraburkholderia sp. DCY113.</title>
        <authorList>
            <person name="Kang J."/>
        </authorList>
    </citation>
    <scope>NUCLEOTIDE SEQUENCE [LARGE SCALE GENOMIC DNA]</scope>
    <source>
        <strain evidence="2 3">DCY113</strain>
    </source>
</reference>
<protein>
    <submittedName>
        <fullName evidence="2">HicB family protein</fullName>
    </submittedName>
</protein>
<comment type="caution">
    <text evidence="2">The sequence shown here is derived from an EMBL/GenBank/DDBJ whole genome shotgun (WGS) entry which is preliminary data.</text>
</comment>